<gene>
    <name evidence="2" type="ORF">MERR_LOCUS46013</name>
</gene>
<proteinExistence type="predicted"/>
<accession>A0A6D2KWS1</accession>
<keyword evidence="3" id="KW-1185">Reference proteome</keyword>
<name>A0A6D2KWS1_9BRAS</name>
<evidence type="ECO:0000313" key="3">
    <source>
        <dbReference type="Proteomes" id="UP000467841"/>
    </source>
</evidence>
<dbReference type="AlphaFoldDB" id="A0A6D2KWS1"/>
<organism evidence="2 3">
    <name type="scientific">Microthlaspi erraticum</name>
    <dbReference type="NCBI Taxonomy" id="1685480"/>
    <lineage>
        <taxon>Eukaryota</taxon>
        <taxon>Viridiplantae</taxon>
        <taxon>Streptophyta</taxon>
        <taxon>Embryophyta</taxon>
        <taxon>Tracheophyta</taxon>
        <taxon>Spermatophyta</taxon>
        <taxon>Magnoliopsida</taxon>
        <taxon>eudicotyledons</taxon>
        <taxon>Gunneridae</taxon>
        <taxon>Pentapetalae</taxon>
        <taxon>rosids</taxon>
        <taxon>malvids</taxon>
        <taxon>Brassicales</taxon>
        <taxon>Brassicaceae</taxon>
        <taxon>Coluteocarpeae</taxon>
        <taxon>Microthlaspi</taxon>
    </lineage>
</organism>
<feature type="chain" id="PRO_5025554047" evidence="1">
    <location>
        <begin position="22"/>
        <end position="99"/>
    </location>
</feature>
<dbReference type="Proteomes" id="UP000467841">
    <property type="component" value="Unassembled WGS sequence"/>
</dbReference>
<feature type="signal peptide" evidence="1">
    <location>
        <begin position="1"/>
        <end position="21"/>
    </location>
</feature>
<comment type="caution">
    <text evidence="2">The sequence shown here is derived from an EMBL/GenBank/DDBJ whole genome shotgun (WGS) entry which is preliminary data.</text>
</comment>
<protein>
    <submittedName>
        <fullName evidence="2">Uncharacterized protein</fullName>
    </submittedName>
</protein>
<evidence type="ECO:0000313" key="2">
    <source>
        <dbReference type="EMBL" id="CAA7058777.1"/>
    </source>
</evidence>
<dbReference type="EMBL" id="CACVBM020001738">
    <property type="protein sequence ID" value="CAA7058777.1"/>
    <property type="molecule type" value="Genomic_DNA"/>
</dbReference>
<evidence type="ECO:0000256" key="1">
    <source>
        <dbReference type="SAM" id="SignalP"/>
    </source>
</evidence>
<sequence length="99" mass="10874">MLTLLNLLIHLFSFLFEESSLSPFHVHPISNSPFTLTAEGHSSLGPSLFPQPLNLFLISLVSVLHSPCSSCYLLFVNAALLPSPLNILNWLLLEVGFLA</sequence>
<reference evidence="2" key="1">
    <citation type="submission" date="2020-01" db="EMBL/GenBank/DDBJ databases">
        <authorList>
            <person name="Mishra B."/>
        </authorList>
    </citation>
    <scope>NUCLEOTIDE SEQUENCE [LARGE SCALE GENOMIC DNA]</scope>
</reference>
<keyword evidence="1" id="KW-0732">Signal</keyword>